<proteinExistence type="predicted"/>
<keyword evidence="2" id="KW-1185">Reference proteome</keyword>
<reference evidence="1" key="1">
    <citation type="submission" date="2021-06" db="EMBL/GenBank/DDBJ databases">
        <authorList>
            <person name="Kallberg Y."/>
            <person name="Tangrot J."/>
            <person name="Rosling A."/>
        </authorList>
    </citation>
    <scope>NUCLEOTIDE SEQUENCE</scope>
    <source>
        <strain evidence="1">MA461A</strain>
    </source>
</reference>
<evidence type="ECO:0000313" key="2">
    <source>
        <dbReference type="Proteomes" id="UP000789920"/>
    </source>
</evidence>
<protein>
    <submittedName>
        <fullName evidence="1">687_t:CDS:1</fullName>
    </submittedName>
</protein>
<feature type="non-terminal residue" evidence="1">
    <location>
        <position position="1"/>
    </location>
</feature>
<organism evidence="1 2">
    <name type="scientific">Racocetra persica</name>
    <dbReference type="NCBI Taxonomy" id="160502"/>
    <lineage>
        <taxon>Eukaryota</taxon>
        <taxon>Fungi</taxon>
        <taxon>Fungi incertae sedis</taxon>
        <taxon>Mucoromycota</taxon>
        <taxon>Glomeromycotina</taxon>
        <taxon>Glomeromycetes</taxon>
        <taxon>Diversisporales</taxon>
        <taxon>Gigasporaceae</taxon>
        <taxon>Racocetra</taxon>
    </lineage>
</organism>
<accession>A0ACA9MYS8</accession>
<name>A0ACA9MYS8_9GLOM</name>
<dbReference type="EMBL" id="CAJVQC010010790">
    <property type="protein sequence ID" value="CAG8620596.1"/>
    <property type="molecule type" value="Genomic_DNA"/>
</dbReference>
<comment type="caution">
    <text evidence="1">The sequence shown here is derived from an EMBL/GenBank/DDBJ whole genome shotgun (WGS) entry which is preliminary data.</text>
</comment>
<gene>
    <name evidence="1" type="ORF">RPERSI_LOCUS6700</name>
</gene>
<evidence type="ECO:0000313" key="1">
    <source>
        <dbReference type="EMBL" id="CAG8620596.1"/>
    </source>
</evidence>
<dbReference type="Proteomes" id="UP000789920">
    <property type="component" value="Unassembled WGS sequence"/>
</dbReference>
<sequence>STSSNIEIDHVNFESDKYLDNEFDDQSDYGFKEQIELYKKQPFNTVDEVYATIEAFTHSNGFRIRKNRVEKDTSNNREISKIFLCCYTGKLLKEKKLYKTKESELCRTDYK</sequence>